<keyword evidence="1" id="KW-0732">Signal</keyword>
<protein>
    <recommendedName>
        <fullName evidence="2">DUF2147 domain-containing protein</fullName>
    </recommendedName>
</protein>
<comment type="caution">
    <text evidence="3">The sequence shown here is derived from an EMBL/GenBank/DDBJ whole genome shotgun (WGS) entry which is preliminary data.</text>
</comment>
<dbReference type="Proteomes" id="UP000019184">
    <property type="component" value="Unassembled WGS sequence"/>
</dbReference>
<evidence type="ECO:0000256" key="1">
    <source>
        <dbReference type="SAM" id="SignalP"/>
    </source>
</evidence>
<dbReference type="RefSeq" id="WP_320411471.1">
    <property type="nucleotide sequence ID" value="NZ_CBTK010000212.1"/>
</dbReference>
<accession>A0A7U7J369</accession>
<organism evidence="3 4">
    <name type="scientific">Candidatus Contendobacter odensis Run_B_J11</name>
    <dbReference type="NCBI Taxonomy" id="1400861"/>
    <lineage>
        <taxon>Bacteria</taxon>
        <taxon>Pseudomonadati</taxon>
        <taxon>Pseudomonadota</taxon>
        <taxon>Gammaproteobacteria</taxon>
        <taxon>Candidatus Competibacteraceae</taxon>
        <taxon>Candidatus Contendibacter</taxon>
    </lineage>
</organism>
<evidence type="ECO:0000313" key="3">
    <source>
        <dbReference type="EMBL" id="CDH45769.1"/>
    </source>
</evidence>
<feature type="domain" description="DUF2147" evidence="2">
    <location>
        <begin position="32"/>
        <end position="145"/>
    </location>
</feature>
<proteinExistence type="predicted"/>
<evidence type="ECO:0000259" key="2">
    <source>
        <dbReference type="Pfam" id="PF09917"/>
    </source>
</evidence>
<gene>
    <name evidence="3" type="ORF">BN874_290010</name>
</gene>
<name>A0A7U7J369_9GAMM</name>
<dbReference type="PANTHER" id="PTHR36919:SF3">
    <property type="entry name" value="BLL5882 PROTEIN"/>
    <property type="match status" value="1"/>
</dbReference>
<keyword evidence="4" id="KW-1185">Reference proteome</keyword>
<dbReference type="InterPro" id="IPR019223">
    <property type="entry name" value="DUF2147"/>
</dbReference>
<dbReference type="PANTHER" id="PTHR36919">
    <property type="entry name" value="BLR1215 PROTEIN"/>
    <property type="match status" value="1"/>
</dbReference>
<dbReference type="Pfam" id="PF09917">
    <property type="entry name" value="DUF2147"/>
    <property type="match status" value="1"/>
</dbReference>
<dbReference type="AlphaFoldDB" id="A0A7U7J369"/>
<feature type="chain" id="PRO_5030774453" description="DUF2147 domain-containing protein" evidence="1">
    <location>
        <begin position="25"/>
        <end position="147"/>
    </location>
</feature>
<evidence type="ECO:0000313" key="4">
    <source>
        <dbReference type="Proteomes" id="UP000019184"/>
    </source>
</evidence>
<dbReference type="EMBL" id="CBTK010000212">
    <property type="protein sequence ID" value="CDH45769.1"/>
    <property type="molecule type" value="Genomic_DNA"/>
</dbReference>
<sequence>MKMPLISTSLSVLCGLLLLTTAQAADPHSPVGQWKTIDDKSGKPKSIVQITEDNGILTGKIVELLEGAAEKTCSKCEGNLQDKPLVGMRILWDLKKDGDEWIDGKIFNPADGGTYTSKAKLSSNGKTLEVTGKWMFFSKQQQWQRVN</sequence>
<reference evidence="3 4" key="1">
    <citation type="journal article" date="2014" name="ISME J.">
        <title>Candidatus Competibacter-lineage genomes retrieved from metagenomes reveal functional metabolic diversity.</title>
        <authorList>
            <person name="McIlroy S.J."/>
            <person name="Albertsen M."/>
            <person name="Andresen E.K."/>
            <person name="Saunders A.M."/>
            <person name="Kristiansen R."/>
            <person name="Stokholm-Bjerregaard M."/>
            <person name="Nielsen K.L."/>
            <person name="Nielsen P.H."/>
        </authorList>
    </citation>
    <scope>NUCLEOTIDE SEQUENCE [LARGE SCALE GENOMIC DNA]</scope>
    <source>
        <strain evidence="3 4">Run_B_J11</strain>
    </source>
</reference>
<feature type="signal peptide" evidence="1">
    <location>
        <begin position="1"/>
        <end position="24"/>
    </location>
</feature>
<dbReference type="Gene3D" id="2.40.128.520">
    <property type="match status" value="1"/>
</dbReference>